<protein>
    <submittedName>
        <fullName evidence="1">Uncharacterized protein</fullName>
    </submittedName>
</protein>
<evidence type="ECO:0000313" key="2">
    <source>
        <dbReference type="Proteomes" id="UP000246278"/>
    </source>
</evidence>
<evidence type="ECO:0000313" key="1">
    <source>
        <dbReference type="EMBL" id="PWW82244.1"/>
    </source>
</evidence>
<dbReference type="EMBL" id="PDNZ01000003">
    <property type="protein sequence ID" value="PWW82244.1"/>
    <property type="molecule type" value="Genomic_DNA"/>
</dbReference>
<comment type="caution">
    <text evidence="1">The sequence shown here is derived from an EMBL/GenBank/DDBJ whole genome shotgun (WGS) entry which is preliminary data.</text>
</comment>
<organism evidence="1 2">
    <name type="scientific">Prosthecochloris marina</name>
    <dbReference type="NCBI Taxonomy" id="2017681"/>
    <lineage>
        <taxon>Bacteria</taxon>
        <taxon>Pseudomonadati</taxon>
        <taxon>Chlorobiota</taxon>
        <taxon>Chlorobiia</taxon>
        <taxon>Chlorobiales</taxon>
        <taxon>Chlorobiaceae</taxon>
        <taxon>Prosthecochloris</taxon>
    </lineage>
</organism>
<dbReference type="Proteomes" id="UP000246278">
    <property type="component" value="Unassembled WGS sequence"/>
</dbReference>
<name>A0A317T6J7_9CHLB</name>
<accession>A0A317T6J7</accession>
<keyword evidence="2" id="KW-1185">Reference proteome</keyword>
<dbReference type="AlphaFoldDB" id="A0A317T6J7"/>
<gene>
    <name evidence="1" type="ORF">CR164_04315</name>
</gene>
<sequence length="64" mass="7495">MARKVGVERYRDLLKKRAMCIENANSETIGFAAFSRETKSIEWLKGKEDYIRNMGLLITRMPEQ</sequence>
<dbReference type="RefSeq" id="WP_110022717.1">
    <property type="nucleotide sequence ID" value="NZ_PDNZ01000003.1"/>
</dbReference>
<reference evidence="2" key="1">
    <citation type="submission" date="2017-10" db="EMBL/GenBank/DDBJ databases">
        <authorList>
            <person name="Gaisin V.A."/>
            <person name="Rysina M.S."/>
            <person name="Grouzdev D.S."/>
        </authorList>
    </citation>
    <scope>NUCLEOTIDE SEQUENCE [LARGE SCALE GENOMIC DNA]</scope>
    <source>
        <strain evidence="2">V1</strain>
    </source>
</reference>
<proteinExistence type="predicted"/>